<sequence length="282" mass="31460">MRGHHVEGLSDYLLQSELHDNWNGFSLGHATEPQRQTEGGHDDHASASNEDASEQVTSPPLACYSDILKEDDGLGGDLGCGPLMKDYAIPCQPEPAYCPESEAARRNRSMQLVNSNFGQLKPPVTETPRAATTKPLAIKPAPPTLRASQCQSIWSSRNDDMLSFSRASTTKRSATSDDDRGYRKKSREKMRRLEVNVKFEGLVGLLGFTNSTRKKDILHETVSTIKSLKRECNHLRRDRDRLQQEVKNLAMYLQYSQLGPEANIYGSTTVPFSDPPLEVNNL</sequence>
<gene>
    <name evidence="3" type="ORF">PHYPSEUDO_003207</name>
</gene>
<evidence type="ECO:0000313" key="3">
    <source>
        <dbReference type="EMBL" id="KAG7383914.1"/>
    </source>
</evidence>
<accession>A0A8T1VWH9</accession>
<proteinExistence type="predicted"/>
<keyword evidence="4" id="KW-1185">Reference proteome</keyword>
<feature type="coiled-coil region" evidence="1">
    <location>
        <begin position="218"/>
        <end position="252"/>
    </location>
</feature>
<feature type="region of interest" description="Disordered" evidence="2">
    <location>
        <begin position="165"/>
        <end position="186"/>
    </location>
</feature>
<feature type="compositionally biased region" description="Polar residues" evidence="2">
    <location>
        <begin position="46"/>
        <end position="58"/>
    </location>
</feature>
<dbReference type="OrthoDB" id="128811at2759"/>
<comment type="caution">
    <text evidence="3">The sequence shown here is derived from an EMBL/GenBank/DDBJ whole genome shotgun (WGS) entry which is preliminary data.</text>
</comment>
<keyword evidence="1" id="KW-0175">Coiled coil</keyword>
<organism evidence="3 4">
    <name type="scientific">Phytophthora pseudosyringae</name>
    <dbReference type="NCBI Taxonomy" id="221518"/>
    <lineage>
        <taxon>Eukaryota</taxon>
        <taxon>Sar</taxon>
        <taxon>Stramenopiles</taxon>
        <taxon>Oomycota</taxon>
        <taxon>Peronosporomycetes</taxon>
        <taxon>Peronosporales</taxon>
        <taxon>Peronosporaceae</taxon>
        <taxon>Phytophthora</taxon>
    </lineage>
</organism>
<evidence type="ECO:0000256" key="1">
    <source>
        <dbReference type="SAM" id="Coils"/>
    </source>
</evidence>
<protein>
    <recommendedName>
        <fullName evidence="5">BHLH domain-containing protein</fullName>
    </recommendedName>
</protein>
<dbReference type="Proteomes" id="UP000694044">
    <property type="component" value="Unassembled WGS sequence"/>
</dbReference>
<name>A0A8T1VWH9_9STRA</name>
<feature type="region of interest" description="Disordered" evidence="2">
    <location>
        <begin position="25"/>
        <end position="58"/>
    </location>
</feature>
<reference evidence="3" key="1">
    <citation type="submission" date="2021-02" db="EMBL/GenBank/DDBJ databases">
        <authorList>
            <person name="Palmer J.M."/>
        </authorList>
    </citation>
    <scope>NUCLEOTIDE SEQUENCE</scope>
    <source>
        <strain evidence="3">SCRP734</strain>
    </source>
</reference>
<evidence type="ECO:0000313" key="4">
    <source>
        <dbReference type="Proteomes" id="UP000694044"/>
    </source>
</evidence>
<evidence type="ECO:0000256" key="2">
    <source>
        <dbReference type="SAM" id="MobiDB-lite"/>
    </source>
</evidence>
<dbReference type="EMBL" id="JAGDFM010000163">
    <property type="protein sequence ID" value="KAG7383914.1"/>
    <property type="molecule type" value="Genomic_DNA"/>
</dbReference>
<dbReference type="AlphaFoldDB" id="A0A8T1VWH9"/>
<evidence type="ECO:0008006" key="5">
    <source>
        <dbReference type="Google" id="ProtNLM"/>
    </source>
</evidence>